<dbReference type="InterPro" id="IPR052138">
    <property type="entry name" value="GATA_ZnFinger_Domain"/>
</dbReference>
<dbReference type="Gene3D" id="3.30.50.10">
    <property type="entry name" value="Erythroid Transcription Factor GATA-1, subunit A"/>
    <property type="match status" value="1"/>
</dbReference>
<name>A0A8T0GCQ2_CERPU</name>
<organism evidence="7 8">
    <name type="scientific">Ceratodon purpureus</name>
    <name type="common">Fire moss</name>
    <name type="synonym">Dicranum purpureum</name>
    <dbReference type="NCBI Taxonomy" id="3225"/>
    <lineage>
        <taxon>Eukaryota</taxon>
        <taxon>Viridiplantae</taxon>
        <taxon>Streptophyta</taxon>
        <taxon>Embryophyta</taxon>
        <taxon>Bryophyta</taxon>
        <taxon>Bryophytina</taxon>
        <taxon>Bryopsida</taxon>
        <taxon>Dicranidae</taxon>
        <taxon>Pseudoditrichales</taxon>
        <taxon>Ditrichaceae</taxon>
        <taxon>Ceratodon</taxon>
    </lineage>
</organism>
<accession>A0A8T0GCQ2</accession>
<feature type="compositionally biased region" description="Polar residues" evidence="5">
    <location>
        <begin position="225"/>
        <end position="236"/>
    </location>
</feature>
<dbReference type="PANTHER" id="PTHR47255:SF4">
    <property type="entry name" value="GATA ZINC FINGER DOMAIN-CONTAINING PROTEIN 12"/>
    <property type="match status" value="1"/>
</dbReference>
<dbReference type="GO" id="GO:0008270">
    <property type="term" value="F:zinc ion binding"/>
    <property type="evidence" value="ECO:0007669"/>
    <property type="project" value="UniProtKB-KW"/>
</dbReference>
<protein>
    <recommendedName>
        <fullName evidence="6">GATA-type domain-containing protein</fullName>
    </recommendedName>
</protein>
<dbReference type="SMART" id="SM00401">
    <property type="entry name" value="ZnF_GATA"/>
    <property type="match status" value="1"/>
</dbReference>
<evidence type="ECO:0000313" key="8">
    <source>
        <dbReference type="Proteomes" id="UP000822688"/>
    </source>
</evidence>
<evidence type="ECO:0000256" key="2">
    <source>
        <dbReference type="ARBA" id="ARBA00022771"/>
    </source>
</evidence>
<evidence type="ECO:0000256" key="1">
    <source>
        <dbReference type="ARBA" id="ARBA00022723"/>
    </source>
</evidence>
<gene>
    <name evidence="7" type="ORF">KC19_11G093600</name>
</gene>
<dbReference type="SUPFAM" id="SSF57716">
    <property type="entry name" value="Glucocorticoid receptor-like (DNA-binding domain)"/>
    <property type="match status" value="1"/>
</dbReference>
<dbReference type="AlphaFoldDB" id="A0A8T0GCQ2"/>
<evidence type="ECO:0000259" key="6">
    <source>
        <dbReference type="PROSITE" id="PS50114"/>
    </source>
</evidence>
<dbReference type="PROSITE" id="PS00344">
    <property type="entry name" value="GATA_ZN_FINGER_1"/>
    <property type="match status" value="1"/>
</dbReference>
<dbReference type="GO" id="GO:0043565">
    <property type="term" value="F:sequence-specific DNA binding"/>
    <property type="evidence" value="ECO:0007669"/>
    <property type="project" value="InterPro"/>
</dbReference>
<evidence type="ECO:0000256" key="5">
    <source>
        <dbReference type="SAM" id="MobiDB-lite"/>
    </source>
</evidence>
<feature type="region of interest" description="Disordered" evidence="5">
    <location>
        <begin position="292"/>
        <end position="325"/>
    </location>
</feature>
<dbReference type="EMBL" id="CM026432">
    <property type="protein sequence ID" value="KAG0556991.1"/>
    <property type="molecule type" value="Genomic_DNA"/>
</dbReference>
<dbReference type="CDD" id="cd00202">
    <property type="entry name" value="ZnF_GATA"/>
    <property type="match status" value="1"/>
</dbReference>
<keyword evidence="1" id="KW-0479">Metal-binding</keyword>
<dbReference type="PROSITE" id="PS50114">
    <property type="entry name" value="GATA_ZN_FINGER_2"/>
    <property type="match status" value="1"/>
</dbReference>
<dbReference type="InterPro" id="IPR013088">
    <property type="entry name" value="Znf_NHR/GATA"/>
</dbReference>
<feature type="domain" description="GATA-type" evidence="6">
    <location>
        <begin position="181"/>
        <end position="220"/>
    </location>
</feature>
<reference evidence="7 8" key="1">
    <citation type="submission" date="2020-06" db="EMBL/GenBank/DDBJ databases">
        <title>WGS assembly of Ceratodon purpureus strain R40.</title>
        <authorList>
            <person name="Carey S.B."/>
            <person name="Jenkins J."/>
            <person name="Shu S."/>
            <person name="Lovell J.T."/>
            <person name="Sreedasyam A."/>
            <person name="Maumus F."/>
            <person name="Tiley G.P."/>
            <person name="Fernandez-Pozo N."/>
            <person name="Barry K."/>
            <person name="Chen C."/>
            <person name="Wang M."/>
            <person name="Lipzen A."/>
            <person name="Daum C."/>
            <person name="Saski C.A."/>
            <person name="Payton A.C."/>
            <person name="Mcbreen J.C."/>
            <person name="Conrad R.E."/>
            <person name="Kollar L.M."/>
            <person name="Olsson S."/>
            <person name="Huttunen S."/>
            <person name="Landis J.B."/>
            <person name="Wickett N.J."/>
            <person name="Johnson M.G."/>
            <person name="Rensing S.A."/>
            <person name="Grimwood J."/>
            <person name="Schmutz J."/>
            <person name="Mcdaniel S.F."/>
        </authorList>
    </citation>
    <scope>NUCLEOTIDE SEQUENCE [LARGE SCALE GENOMIC DNA]</scope>
    <source>
        <strain evidence="7 8">R40</strain>
    </source>
</reference>
<keyword evidence="2 4" id="KW-0863">Zinc-finger</keyword>
<dbReference type="GO" id="GO:0006355">
    <property type="term" value="P:regulation of DNA-templated transcription"/>
    <property type="evidence" value="ECO:0007669"/>
    <property type="project" value="InterPro"/>
</dbReference>
<dbReference type="InterPro" id="IPR000679">
    <property type="entry name" value="Znf_GATA"/>
</dbReference>
<dbReference type="Proteomes" id="UP000822688">
    <property type="component" value="Chromosome 11"/>
</dbReference>
<proteinExistence type="predicted"/>
<keyword evidence="8" id="KW-1185">Reference proteome</keyword>
<feature type="region of interest" description="Disordered" evidence="5">
    <location>
        <begin position="223"/>
        <end position="255"/>
    </location>
</feature>
<dbReference type="Pfam" id="PF00320">
    <property type="entry name" value="GATA"/>
    <property type="match status" value="1"/>
</dbReference>
<feature type="region of interest" description="Disordered" evidence="5">
    <location>
        <begin position="95"/>
        <end position="125"/>
    </location>
</feature>
<keyword evidence="3" id="KW-0862">Zinc</keyword>
<comment type="caution">
    <text evidence="7">The sequence shown here is derived from an EMBL/GenBank/DDBJ whole genome shotgun (WGS) entry which is preliminary data.</text>
</comment>
<sequence>MAMEEPSYCNLSLAVDCTLSLGSSTSRGEIPARLSRAGSPDQDLAWSLGVRSDQRVDPSRAHTCEADRIEQAMSWGGSCDRSDPGVSLEYFPQVSETEGRGSDGGRSGLKAAWPRSTSSHRAAHSFKDGVNTSKAALISMIKNTQSYRNRVNRQPWLSDYIPSTAVVEVKPAASQCTEEGDSDVRVCAHCGTSKTPLWRNGPGGPKSLCNACGIRFKKAGRRSAANGTASESQVSPPTTPKAAKRKLADDEDQQQYWVYPPDAKPRKRSRGSLLRASDSLLSGSCMTWQSLPLQRVDSPPSPPPRTHINKRARISPPSSSYSSDEEEGAVLLMALSCGMVNA</sequence>
<evidence type="ECO:0000313" key="7">
    <source>
        <dbReference type="EMBL" id="KAG0556991.1"/>
    </source>
</evidence>
<dbReference type="PANTHER" id="PTHR47255">
    <property type="entry name" value="GATA TRANSCRIPTION FACTOR 22-RELATED"/>
    <property type="match status" value="1"/>
</dbReference>
<evidence type="ECO:0000256" key="4">
    <source>
        <dbReference type="PROSITE-ProRule" id="PRU00094"/>
    </source>
</evidence>
<evidence type="ECO:0000256" key="3">
    <source>
        <dbReference type="ARBA" id="ARBA00022833"/>
    </source>
</evidence>